<dbReference type="InterPro" id="IPR053002">
    <property type="entry name" value="Metalloproteinase_M10B"/>
</dbReference>
<dbReference type="InterPro" id="IPR021917">
    <property type="entry name" value="Unchr_Zn-peptidase-like"/>
</dbReference>
<dbReference type="PANTHER" id="PTHR21054">
    <property type="entry name" value="ZINC METALLOPROTEINASE-RELATED"/>
    <property type="match status" value="1"/>
</dbReference>
<dbReference type="OrthoDB" id="74460at2759"/>
<protein>
    <recommendedName>
        <fullName evidence="1">Jacalin-type lectin domain-containing protein</fullName>
    </recommendedName>
</protein>
<dbReference type="EMBL" id="CAJNOM010000001">
    <property type="protein sequence ID" value="CAF0729007.1"/>
    <property type="molecule type" value="Genomic_DNA"/>
</dbReference>
<dbReference type="Proteomes" id="UP000663877">
    <property type="component" value="Unassembled WGS sequence"/>
</dbReference>
<comment type="caution">
    <text evidence="2">The sequence shown here is derived from an EMBL/GenBank/DDBJ whole genome shotgun (WGS) entry which is preliminary data.</text>
</comment>
<dbReference type="Gene3D" id="2.100.10.30">
    <property type="entry name" value="Jacalin-like lectin domain"/>
    <property type="match status" value="1"/>
</dbReference>
<reference evidence="2" key="1">
    <citation type="submission" date="2021-02" db="EMBL/GenBank/DDBJ databases">
        <authorList>
            <person name="Nowell W R."/>
        </authorList>
    </citation>
    <scope>NUCLEOTIDE SEQUENCE</scope>
</reference>
<dbReference type="Pfam" id="PF12044">
    <property type="entry name" value="Metallopep"/>
    <property type="match status" value="1"/>
</dbReference>
<name>A0A813MYF3_9BILA</name>
<dbReference type="PANTHER" id="PTHR21054:SF2">
    <property type="entry name" value="MIP04191P"/>
    <property type="match status" value="1"/>
</dbReference>
<sequence length="619" mass="69784">MAHAMDFSPHITSHPSNSEVHCRLLLVEGTCGSTTTNGNIQITAHENNFPTQTFPVNKGLFKALIHLSCGENLIQLSFYNGHQISESYWTVNYIPVSQNPPLHLCILVGCDSPLTFDDVPDSKYPSNLETAIKKLRLAGYLWQAYTASQMFSNGFGHRIFRLDESYQCDTLSVVDQSIRNTATIRILKSKYTTAQIRDPNRAQQNTNAKEKNSLFDIALEAIRLEFPEERNYIAVLFLDSHYENNLITGHAALGLGSIDAQYSIAIFGSHTLFSWPTTLEDVIPCFMDNRDVNTKYCGIDGEGNTYWIACNVGLGAMMHEIGHLFGCPHQRSGVMMRDYIRLNRSFSLIEPSGPSALDGNECSWHRLDMFRFRIHPCFAVPTDQLLSKSHIQCVGIDQGILLKSECGILVIEIYLEDDEFAKSWIEYAEKSPCEIILSKNELRSRVHKEGKMKIHIIALDGMDIFIDDIDDLLQVQHIPGLGKVWKSVKLGLQTGSRSTILLPTDLLIKVRVHSGLALDGLEFFNKQKSFLFGKRGGSPHDFPMECDEFLLGFGVRSGAWIDALQIITNKKRSEWFGNINGGNEHELIVPNHNDYQVCGIYGEIDNWVMQIGIHYSIRK</sequence>
<dbReference type="EMBL" id="CAJNOI010000023">
    <property type="protein sequence ID" value="CAF0848918.1"/>
    <property type="molecule type" value="Genomic_DNA"/>
</dbReference>
<dbReference type="AlphaFoldDB" id="A0A813MYF3"/>
<proteinExistence type="predicted"/>
<dbReference type="GO" id="GO:0005737">
    <property type="term" value="C:cytoplasm"/>
    <property type="evidence" value="ECO:0007669"/>
    <property type="project" value="TreeGrafter"/>
</dbReference>
<dbReference type="InterPro" id="IPR001229">
    <property type="entry name" value="Jacalin-like_lectin_dom"/>
</dbReference>
<dbReference type="PROSITE" id="PS51752">
    <property type="entry name" value="JACALIN_LECTIN"/>
    <property type="match status" value="1"/>
</dbReference>
<gene>
    <name evidence="3" type="ORF">BJG266_LOCUS7733</name>
    <name evidence="2" type="ORF">QVE165_LOCUS93</name>
</gene>
<dbReference type="Pfam" id="PF01419">
    <property type="entry name" value="Jacalin"/>
    <property type="match status" value="1"/>
</dbReference>
<evidence type="ECO:0000313" key="3">
    <source>
        <dbReference type="EMBL" id="CAF0848918.1"/>
    </source>
</evidence>
<dbReference type="Proteomes" id="UP000663832">
    <property type="component" value="Unassembled WGS sequence"/>
</dbReference>
<feature type="domain" description="Jacalin-type lectin" evidence="1">
    <location>
        <begin position="484"/>
        <end position="617"/>
    </location>
</feature>
<accession>A0A813MYF3</accession>
<keyword evidence="4" id="KW-1185">Reference proteome</keyword>
<dbReference type="InterPro" id="IPR036404">
    <property type="entry name" value="Jacalin-like_lectin_dom_sf"/>
</dbReference>
<dbReference type="SUPFAM" id="SSF51101">
    <property type="entry name" value="Mannose-binding lectins"/>
    <property type="match status" value="1"/>
</dbReference>
<evidence type="ECO:0000313" key="4">
    <source>
        <dbReference type="Proteomes" id="UP000663832"/>
    </source>
</evidence>
<evidence type="ECO:0000259" key="1">
    <source>
        <dbReference type="PROSITE" id="PS51752"/>
    </source>
</evidence>
<organism evidence="2 4">
    <name type="scientific">Adineta steineri</name>
    <dbReference type="NCBI Taxonomy" id="433720"/>
    <lineage>
        <taxon>Eukaryota</taxon>
        <taxon>Metazoa</taxon>
        <taxon>Spiralia</taxon>
        <taxon>Gnathifera</taxon>
        <taxon>Rotifera</taxon>
        <taxon>Eurotatoria</taxon>
        <taxon>Bdelloidea</taxon>
        <taxon>Adinetida</taxon>
        <taxon>Adinetidae</taxon>
        <taxon>Adineta</taxon>
    </lineage>
</organism>
<evidence type="ECO:0000313" key="2">
    <source>
        <dbReference type="EMBL" id="CAF0729007.1"/>
    </source>
</evidence>